<reference evidence="2" key="1">
    <citation type="journal article" date="2015" name="Nature">
        <title>Complex archaea that bridge the gap between prokaryotes and eukaryotes.</title>
        <authorList>
            <person name="Spang A."/>
            <person name="Saw J.H."/>
            <person name="Jorgensen S.L."/>
            <person name="Zaremba-Niedzwiedzka K."/>
            <person name="Martijn J."/>
            <person name="Lind A.E."/>
            <person name="van Eijk R."/>
            <person name="Schleper C."/>
            <person name="Guy L."/>
            <person name="Ettema T.J."/>
        </authorList>
    </citation>
    <scope>NUCLEOTIDE SEQUENCE</scope>
</reference>
<dbReference type="EMBL" id="LAZR01000747">
    <property type="protein sequence ID" value="KKN58804.1"/>
    <property type="molecule type" value="Genomic_DNA"/>
</dbReference>
<dbReference type="AlphaFoldDB" id="A0A0F9RVH5"/>
<evidence type="ECO:0000256" key="1">
    <source>
        <dbReference type="SAM" id="MobiDB-lite"/>
    </source>
</evidence>
<evidence type="ECO:0000313" key="2">
    <source>
        <dbReference type="EMBL" id="KKN58804.1"/>
    </source>
</evidence>
<accession>A0A0F9RVH5</accession>
<gene>
    <name evidence="2" type="ORF">LCGC14_0548100</name>
</gene>
<comment type="caution">
    <text evidence="2">The sequence shown here is derived from an EMBL/GenBank/DDBJ whole genome shotgun (WGS) entry which is preliminary data.</text>
</comment>
<sequence>MGMQKRVKGHLRKVPGSRRKMRVRGHLRRRRTDIKLRGKGR</sequence>
<organism evidence="2">
    <name type="scientific">marine sediment metagenome</name>
    <dbReference type="NCBI Taxonomy" id="412755"/>
    <lineage>
        <taxon>unclassified sequences</taxon>
        <taxon>metagenomes</taxon>
        <taxon>ecological metagenomes</taxon>
    </lineage>
</organism>
<protein>
    <submittedName>
        <fullName evidence="2">Uncharacterized protein</fullName>
    </submittedName>
</protein>
<name>A0A0F9RVH5_9ZZZZ</name>
<proteinExistence type="predicted"/>
<feature type="region of interest" description="Disordered" evidence="1">
    <location>
        <begin position="1"/>
        <end position="41"/>
    </location>
</feature>